<keyword evidence="11" id="KW-0812">Transmembrane</keyword>
<keyword evidence="8" id="KW-0862">Zinc</keyword>
<evidence type="ECO:0000256" key="8">
    <source>
        <dbReference type="ARBA" id="ARBA00022833"/>
    </source>
</evidence>
<evidence type="ECO:0000259" key="14">
    <source>
        <dbReference type="Pfam" id="PF11838"/>
    </source>
</evidence>
<dbReference type="Pfam" id="PF11838">
    <property type="entry name" value="ERAP1_C"/>
    <property type="match status" value="3"/>
</dbReference>
<dbReference type="InterPro" id="IPR001930">
    <property type="entry name" value="Peptidase_M1"/>
</dbReference>
<evidence type="ECO:0000259" key="13">
    <source>
        <dbReference type="Pfam" id="PF01433"/>
    </source>
</evidence>
<feature type="chain" id="PRO_5047123337" description="Aminopeptidase-2" evidence="12">
    <location>
        <begin position="23"/>
        <end position="2700"/>
    </location>
</feature>
<feature type="domain" description="Peptidase M1 membrane alanine aminopeptidase" evidence="13">
    <location>
        <begin position="1152"/>
        <end position="1374"/>
    </location>
</feature>
<dbReference type="InterPro" id="IPR050344">
    <property type="entry name" value="Peptidase_M1_aminopeptidases"/>
</dbReference>
<dbReference type="Proteomes" id="UP001642520">
    <property type="component" value="Unassembled WGS sequence"/>
</dbReference>
<dbReference type="PANTHER" id="PTHR11533:SF290">
    <property type="entry name" value="AMINOPEPTIDASE"/>
    <property type="match status" value="1"/>
</dbReference>
<accession>A0ABP1N7T3</accession>
<evidence type="ECO:0000256" key="1">
    <source>
        <dbReference type="ARBA" id="ARBA00001947"/>
    </source>
</evidence>
<evidence type="ECO:0000259" key="15">
    <source>
        <dbReference type="Pfam" id="PF17900"/>
    </source>
</evidence>
<feature type="transmembrane region" description="Helical" evidence="11">
    <location>
        <begin position="2679"/>
        <end position="2698"/>
    </location>
</feature>
<dbReference type="Gene3D" id="2.60.40.1730">
    <property type="entry name" value="tricorn interacting facor f3 domain"/>
    <property type="match status" value="3"/>
</dbReference>
<sequence length="2700" mass="311751">MNFLRDQYSIIIFLLLFAGYQAANHTGENEGPYTQNDDKEPSLDDYRLPKTIIPTHYEVILSPKLEQSTFNGVVHIKAYVAKPTDRITLHIGKIEKLRITVTSGTQALSIKNYAQNNKTEKYAIVLSEVLNVGTNVMISINYNGTLRDDMIGFYKSSYVDSDGKIRHLVSTQFQTTHARHAFPCFDEPSFKASFIIRLFRSGEYASLSNMPLNKTIQIGDMYWDEFHQSIPMSTYLVAFIISDFRSIKVDNFKVWARPNAIDQTHYALSIGTQGLKYLSKRFKQDYQISKMDMVAVPDFSAGAMENWGLVTYRESRLLYAEDYTSDLAKQSIASVIVHELTHMWFGNMITPEWWSYLWLSEAFARYFQYFGTAQIENTWNMEEQFVVEQHQTAYAADGIETSEPMTRDVSNASQVSRVGDTITYNKGASIVRMMNLIFGSEVFDAGLQNYLNNTEKKVARPENLWTELQNEINRNGMKLGASVKAIMTTWTEQPGFPVLSVSIENNVATLKQERFLLRNLKSTPTNITWWLPLTWTTKANPDFDRINVEHWMSKERETIDLGKPSGWVIFNIQSSGFYRVNYDNASWYRIIEALNSKDYQNVHVLNRAAIVDDLLNLARAGLLEYETTLDGLLYLMREDNYLPFKSLFSGFTYLDQRLSGNDEYYKEFKKFVLILIHDIYKKIGYTDHSSDDRLTVLLRNELNKWACNYGHEGCVKTFTNMFQQWRQRNVTIAPNQHPVAYCMGVKHGTKEDWEFLWNEYYNSNSATQQIVILQALGCTENTALLEKYLLYALKSFEESRIRMQDNSAVFSAVSGSGVAGAEFVLDFVEKHLAEMVKFYNGTGTISSILSSAAQRFSTQILMDKFESLIEKHKVELSSALDSLRNSLEIGKYELDWSTKYAKQIISWIINFNEKHWTNDSINDKDNSEYRLPLNITPKSYSIRVATNVSELDNFTFTGMVKINAVVATKTKRIILHSANLVHNNIFVLVENKNVTISKTDVNKTYDFLIIDLDQELQANENLTITIEFTGYLNEEMRGFYRSSYIDSYGQTRWLAATHMEPVGARKMFPCFDEPAMKAKFTMTAVLPLNYSAISNMQIKTQNDANEQRTIVFQETPTMSTYLVVLVVSDFIRVNEDNYSVWARKNAINNGKYALSVMKPLVNFYEQALNISYQLPKLDMVALPDFVSGAMENWGLLTYKERNVLYDSALSTTASKQSIINVISHEITHQWFGNLVSPQWWKYLWLNEGFARYFQYFGTKSIEKDWSLEAQFVVEQLHSALEADSAASTHAMTHDVYSPTEIRGIFDSISYAKAASVIRMMEKIFGSDVFYKALQNYLKKRQYNVATPTDLFDAFKEEISNKEIANSIHEIMNSWSAQPGYPVVNVVMRGNSLELKQERFFLNTQNASTYIWHIPITWTNLNNPNFEYIIVSYWFNESHSTVQLPSNDLYVINLQQSGFYRVNYDAQTWERIIDFLKSDRYKLIHEINRATLIDDLLNLGKAGRVNYSIVLSAMQYLRNETNYIPWRAFFNGLTYLQKQFEERDGYGAFVRYIKSLLEPLYSKLGFDENENDDHVTKLFKSYVRKWACKFDIGDCKSKALFYFNSWNDNDKALPPNIRGVTYCTAVEEYSGGTWNGSAWRRLWDLYSQSNFAAEKSIILQSLACTTERHLLEELLDKAVSKDSGIRLEDSSSVFTYVMNASPDGVQCVINFVKNNYDKMVEYYKQESNVRSIVNSVGKKVFTNEIYKQYIELLSFLDERRPTQQSTFNAKANNADQELKWANVHVPKIYEWLERNYPAIDYRLPKTFSPLRYNIFLSPHFEKDFKFDGSVQIEMKRAANYVSRIVVHAHELDINSLSVYEKNSNSSEKSELKVSSTEQNKETQMLSIFLENFVQSDMVDLYINFTGTLNDNMEGFYRSYYTNSAGEIRWLATTQLAPIHARQVFPCFDEPNLKATFVINIERPKDYIALSNMPRVSVNKSDTPDREWDTFNETVEMSTYLVAFVISDFKNVDIESDIKIWGRPDIALTGDYAQNAATQILYSLPSVTGHKYMLPKLDLVGIPDFSMGAMENWGLVTFREYGLFYEKDITSDTQKDYITTIIAHELSHMLFGNLVTCDWWEYIWLNEGFAEYMQYRLSHAIQPNSGFLNLFVVDELQAAMQADVSETTHPMNNPVAKPAEIKSVFDSIAYAKSASVIRMLDGSFKPEISTKAIYNYLLKNQFKATTPKNLWDAFDNAIKETNSSGMSNVSVATLMDGWVNKAGYPVVSATLKDDTVTLTQKSFRTYENIDDFWIPITLSTASEIDFSTTWTDRWLKGEPIKMKLKNPNEWYIVNVQQTGYYRVNYDKESWLRLIKTLKNNRNAIHPTNRAQIIDDLFNLARAGYVDYQLALNGTLFLKKETEHVPWKAFVNGMNFILQRYEGQKGQDLVWKYVRKLSTELYKQLDITDTENEDHTRRLNRNLILNWLCRLDHEDCLFKSVKIFRLWQTNSMNAISPNARQAIYCTAIRMGTSDHWHFLWQQYLKTNSPTEKKNIINALGCAMDKDMLTMYIGFALDRNYTSAIRKQDVNAVFASIYNAGGFGVNVMLDVLIKDYTKLHDYYGNWHNVKELIQKLAPRLSTKDQISKLSALNIKGDDQVNITMAIHEAVKTASKNLEWYEKYSDTINAWMSNMDKSGGVTLVVNRLLIIPMTVFSIIVYMFSR</sequence>
<dbReference type="InterPro" id="IPR014782">
    <property type="entry name" value="Peptidase_M1_dom"/>
</dbReference>
<dbReference type="PANTHER" id="PTHR11533">
    <property type="entry name" value="PROTEASE M1 ZINC METALLOPROTEASE"/>
    <property type="match status" value="1"/>
</dbReference>
<evidence type="ECO:0000256" key="5">
    <source>
        <dbReference type="ARBA" id="ARBA00022670"/>
    </source>
</evidence>
<feature type="domain" description="ERAP1-like C-terminal" evidence="14">
    <location>
        <begin position="1449"/>
        <end position="1752"/>
    </location>
</feature>
<keyword evidence="4" id="KW-0336">GPI-anchor</keyword>
<comment type="caution">
    <text evidence="16">The sequence shown here is derived from an EMBL/GenBank/DDBJ whole genome shotgun (WGS) entry which is preliminary data.</text>
</comment>
<evidence type="ECO:0000256" key="3">
    <source>
        <dbReference type="ARBA" id="ARBA00010136"/>
    </source>
</evidence>
<keyword evidence="12" id="KW-0732">Signal</keyword>
<feature type="domain" description="Aminopeptidase N-like N-terminal" evidence="15">
    <location>
        <begin position="1808"/>
        <end position="1999"/>
    </location>
</feature>
<dbReference type="EMBL" id="CAXAJV020001286">
    <property type="protein sequence ID" value="CAL7935733.1"/>
    <property type="molecule type" value="Genomic_DNA"/>
</dbReference>
<dbReference type="CDD" id="cd09601">
    <property type="entry name" value="M1_APN-Q_like"/>
    <property type="match status" value="3"/>
</dbReference>
<keyword evidence="11" id="KW-0472">Membrane</keyword>
<keyword evidence="17" id="KW-1185">Reference proteome</keyword>
<feature type="domain" description="Peptidase M1 membrane alanine aminopeptidase" evidence="13">
    <location>
        <begin position="2030"/>
        <end position="2256"/>
    </location>
</feature>
<dbReference type="InterPro" id="IPR034016">
    <property type="entry name" value="M1_APN-typ"/>
</dbReference>
<keyword evidence="9" id="KW-0482">Metalloprotease</keyword>
<protein>
    <recommendedName>
        <fullName evidence="18">Aminopeptidase-2</fullName>
    </recommendedName>
</protein>
<evidence type="ECO:0000256" key="4">
    <source>
        <dbReference type="ARBA" id="ARBA00022622"/>
    </source>
</evidence>
<evidence type="ECO:0000256" key="7">
    <source>
        <dbReference type="ARBA" id="ARBA00022801"/>
    </source>
</evidence>
<feature type="signal peptide" evidence="12">
    <location>
        <begin position="1"/>
        <end position="22"/>
    </location>
</feature>
<comment type="similarity">
    <text evidence="3">Belongs to the peptidase M1 family.</text>
</comment>
<gene>
    <name evidence="16" type="ORF">XYLVIOL_LOCUS1776</name>
</gene>
<keyword evidence="6" id="KW-0479">Metal-binding</keyword>
<keyword evidence="4" id="KW-0325">Glycoprotein</keyword>
<organism evidence="16 17">
    <name type="scientific">Xylocopa violacea</name>
    <name type="common">Violet carpenter bee</name>
    <name type="synonym">Apis violacea</name>
    <dbReference type="NCBI Taxonomy" id="135666"/>
    <lineage>
        <taxon>Eukaryota</taxon>
        <taxon>Metazoa</taxon>
        <taxon>Ecdysozoa</taxon>
        <taxon>Arthropoda</taxon>
        <taxon>Hexapoda</taxon>
        <taxon>Insecta</taxon>
        <taxon>Pterygota</taxon>
        <taxon>Neoptera</taxon>
        <taxon>Endopterygota</taxon>
        <taxon>Hymenoptera</taxon>
        <taxon>Apocrita</taxon>
        <taxon>Aculeata</taxon>
        <taxon>Apoidea</taxon>
        <taxon>Anthophila</taxon>
        <taxon>Apidae</taxon>
        <taxon>Xylocopa</taxon>
        <taxon>Xylocopa</taxon>
    </lineage>
</organism>
<keyword evidence="5" id="KW-0645">Protease</keyword>
<evidence type="ECO:0000256" key="10">
    <source>
        <dbReference type="ARBA" id="ARBA00023288"/>
    </source>
</evidence>
<name>A0ABP1N7T3_XYLVO</name>
<feature type="domain" description="ERAP1-like C-terminal" evidence="14">
    <location>
        <begin position="2328"/>
        <end position="2648"/>
    </location>
</feature>
<dbReference type="PRINTS" id="PR00756">
    <property type="entry name" value="ALADIPTASE"/>
</dbReference>
<comment type="cofactor">
    <cofactor evidence="1">
        <name>Zn(2+)</name>
        <dbReference type="ChEBI" id="CHEBI:29105"/>
    </cofactor>
</comment>
<evidence type="ECO:0000313" key="17">
    <source>
        <dbReference type="Proteomes" id="UP001642520"/>
    </source>
</evidence>
<evidence type="ECO:0000313" key="16">
    <source>
        <dbReference type="EMBL" id="CAL7935733.1"/>
    </source>
</evidence>
<reference evidence="16 17" key="1">
    <citation type="submission" date="2024-08" db="EMBL/GenBank/DDBJ databases">
        <authorList>
            <person name="Will J Nash"/>
            <person name="Angela Man"/>
            <person name="Seanna McTaggart"/>
            <person name="Kendall Baker"/>
            <person name="Tom Barker"/>
            <person name="Leah Catchpole"/>
            <person name="Alex Durrant"/>
            <person name="Karim Gharbi"/>
            <person name="Naomi Irish"/>
            <person name="Gemy Kaithakottil"/>
            <person name="Debby Ku"/>
            <person name="Aaliyah Providence"/>
            <person name="Felix Shaw"/>
            <person name="David Swarbreck"/>
            <person name="Chris Watkins"/>
            <person name="Ann M. McCartney"/>
            <person name="Giulio Formenti"/>
            <person name="Alice Mouton"/>
            <person name="Noel Vella"/>
            <person name="Bjorn M von Reumont"/>
            <person name="Adriana Vella"/>
            <person name="Wilfried Haerty"/>
        </authorList>
    </citation>
    <scope>NUCLEOTIDE SEQUENCE [LARGE SCALE GENOMIC DNA]</scope>
</reference>
<dbReference type="InterPro" id="IPR027268">
    <property type="entry name" value="Peptidase_M4/M1_CTD_sf"/>
</dbReference>
<evidence type="ECO:0008006" key="18">
    <source>
        <dbReference type="Google" id="ProtNLM"/>
    </source>
</evidence>
<keyword evidence="7" id="KW-0378">Hydrolase</keyword>
<dbReference type="InterPro" id="IPR024571">
    <property type="entry name" value="ERAP1-like_C_dom"/>
</dbReference>
<evidence type="ECO:0000256" key="9">
    <source>
        <dbReference type="ARBA" id="ARBA00023049"/>
    </source>
</evidence>
<keyword evidence="11" id="KW-1133">Transmembrane helix</keyword>
<dbReference type="InterPro" id="IPR042097">
    <property type="entry name" value="Aminopeptidase_N-like_N_sf"/>
</dbReference>
<dbReference type="SUPFAM" id="SSF55486">
    <property type="entry name" value="Metalloproteases ('zincins'), catalytic domain"/>
    <property type="match status" value="3"/>
</dbReference>
<dbReference type="Gene3D" id="2.60.40.1910">
    <property type="match status" value="3"/>
</dbReference>
<evidence type="ECO:0000256" key="6">
    <source>
        <dbReference type="ARBA" id="ARBA00022723"/>
    </source>
</evidence>
<dbReference type="SUPFAM" id="SSF63737">
    <property type="entry name" value="Leukotriene A4 hydrolase N-terminal domain"/>
    <property type="match status" value="3"/>
</dbReference>
<comment type="subcellular location">
    <subcellularLocation>
        <location evidence="2">Cell membrane</location>
        <topology evidence="2">Lipid-anchor</topology>
        <topology evidence="2">GPI-anchor</topology>
    </subcellularLocation>
</comment>
<proteinExistence type="inferred from homology"/>
<dbReference type="Gene3D" id="1.25.50.20">
    <property type="match status" value="3"/>
</dbReference>
<evidence type="ECO:0000256" key="2">
    <source>
        <dbReference type="ARBA" id="ARBA00004609"/>
    </source>
</evidence>
<keyword evidence="10" id="KW-0449">Lipoprotein</keyword>
<dbReference type="InterPro" id="IPR045357">
    <property type="entry name" value="Aminopeptidase_N-like_N"/>
</dbReference>
<dbReference type="Pfam" id="PF01433">
    <property type="entry name" value="Peptidase_M1"/>
    <property type="match status" value="3"/>
</dbReference>
<dbReference type="Gene3D" id="1.10.390.10">
    <property type="entry name" value="Neutral Protease Domain 2"/>
    <property type="match status" value="3"/>
</dbReference>
<feature type="domain" description="Peptidase M1 membrane alanine aminopeptidase" evidence="13">
    <location>
        <begin position="266"/>
        <end position="490"/>
    </location>
</feature>
<evidence type="ECO:0000256" key="11">
    <source>
        <dbReference type="SAM" id="Phobius"/>
    </source>
</evidence>
<dbReference type="Pfam" id="PF17900">
    <property type="entry name" value="Peptidase_M1_N"/>
    <property type="match status" value="3"/>
</dbReference>
<feature type="domain" description="Aminopeptidase N-like N-terminal" evidence="15">
    <location>
        <begin position="54"/>
        <end position="236"/>
    </location>
</feature>
<evidence type="ECO:0000256" key="12">
    <source>
        <dbReference type="SAM" id="SignalP"/>
    </source>
</evidence>
<feature type="domain" description="Aminopeptidase N-like N-terminal" evidence="15">
    <location>
        <begin position="937"/>
        <end position="1122"/>
    </location>
</feature>
<feature type="domain" description="ERAP1-like C-terminal" evidence="14">
    <location>
        <begin position="567"/>
        <end position="888"/>
    </location>
</feature>